<evidence type="ECO:0000256" key="8">
    <source>
        <dbReference type="ARBA" id="ARBA00023170"/>
    </source>
</evidence>
<reference evidence="15" key="1">
    <citation type="submission" date="2025-08" db="UniProtKB">
        <authorList>
            <consortium name="Ensembl"/>
        </authorList>
    </citation>
    <scope>IDENTIFICATION</scope>
</reference>
<protein>
    <submittedName>
        <fullName evidence="15">Uncharacterized LOC116062164</fullName>
    </submittedName>
</protein>
<keyword evidence="10" id="KW-0395">Inflammatory response</keyword>
<feature type="chain" id="PRO_5034963815" evidence="12">
    <location>
        <begin position="20"/>
        <end position="805"/>
    </location>
</feature>
<keyword evidence="4 11" id="KW-0812">Transmembrane</keyword>
<dbReference type="GeneTree" id="ENSGT00940000161421"/>
<dbReference type="GO" id="GO:0006954">
    <property type="term" value="P:inflammatory response"/>
    <property type="evidence" value="ECO:0007669"/>
    <property type="project" value="UniProtKB-KW"/>
</dbReference>
<keyword evidence="3" id="KW-1003">Cell membrane</keyword>
<dbReference type="Ensembl" id="ENSSLUT00000055077.1">
    <property type="protein sequence ID" value="ENSSLUP00000053507.1"/>
    <property type="gene ID" value="ENSSLUG00000023184.1"/>
</dbReference>
<evidence type="ECO:0000256" key="3">
    <source>
        <dbReference type="ARBA" id="ARBA00022475"/>
    </source>
</evidence>
<dbReference type="KEGG" id="sluc:116062164"/>
<evidence type="ECO:0000256" key="7">
    <source>
        <dbReference type="ARBA" id="ARBA00023136"/>
    </source>
</evidence>
<evidence type="ECO:0000256" key="12">
    <source>
        <dbReference type="SAM" id="SignalP"/>
    </source>
</evidence>
<dbReference type="GO" id="GO:0005886">
    <property type="term" value="C:plasma membrane"/>
    <property type="evidence" value="ECO:0007669"/>
    <property type="project" value="UniProtKB-SubCell"/>
</dbReference>
<organism evidence="15 16">
    <name type="scientific">Sander lucioperca</name>
    <name type="common">Pike-perch</name>
    <name type="synonym">Perca lucioperca</name>
    <dbReference type="NCBI Taxonomy" id="283035"/>
    <lineage>
        <taxon>Eukaryota</taxon>
        <taxon>Metazoa</taxon>
        <taxon>Chordata</taxon>
        <taxon>Craniata</taxon>
        <taxon>Vertebrata</taxon>
        <taxon>Euteleostomi</taxon>
        <taxon>Actinopterygii</taxon>
        <taxon>Neopterygii</taxon>
        <taxon>Teleostei</taxon>
        <taxon>Neoteleostei</taxon>
        <taxon>Acanthomorphata</taxon>
        <taxon>Eupercaria</taxon>
        <taxon>Perciformes</taxon>
        <taxon>Percoidei</taxon>
        <taxon>Percidae</taxon>
        <taxon>Luciopercinae</taxon>
        <taxon>Sander</taxon>
    </lineage>
</organism>
<reference evidence="15" key="2">
    <citation type="submission" date="2025-09" db="UniProtKB">
        <authorList>
            <consortium name="Ensembl"/>
        </authorList>
    </citation>
    <scope>IDENTIFICATION</scope>
</reference>
<keyword evidence="5 12" id="KW-0732">Signal</keyword>
<evidence type="ECO:0000256" key="1">
    <source>
        <dbReference type="ARBA" id="ARBA00004162"/>
    </source>
</evidence>
<evidence type="ECO:0000256" key="11">
    <source>
        <dbReference type="SAM" id="Phobius"/>
    </source>
</evidence>
<dbReference type="InterPro" id="IPR027841">
    <property type="entry name" value="IL-17_rcpt_C/E_N"/>
</dbReference>
<feature type="signal peptide" evidence="12">
    <location>
        <begin position="1"/>
        <end position="19"/>
    </location>
</feature>
<dbReference type="Pfam" id="PF15037">
    <property type="entry name" value="IL17_R_N"/>
    <property type="match status" value="1"/>
</dbReference>
<dbReference type="PANTHER" id="PTHR15583:SF21">
    <property type="entry name" value="INTERLEUKIN-17 RECEPTOR E-LIKE"/>
    <property type="match status" value="1"/>
</dbReference>
<name>A0A8D0ADG9_SANLU</name>
<evidence type="ECO:0000256" key="9">
    <source>
        <dbReference type="ARBA" id="ARBA00023180"/>
    </source>
</evidence>
<dbReference type="InterPro" id="IPR013568">
    <property type="entry name" value="SEFIR_dom"/>
</dbReference>
<dbReference type="Proteomes" id="UP000694568">
    <property type="component" value="Unplaced"/>
</dbReference>
<evidence type="ECO:0000256" key="10">
    <source>
        <dbReference type="ARBA" id="ARBA00023198"/>
    </source>
</evidence>
<evidence type="ECO:0000256" key="4">
    <source>
        <dbReference type="ARBA" id="ARBA00022692"/>
    </source>
</evidence>
<evidence type="ECO:0000256" key="5">
    <source>
        <dbReference type="ARBA" id="ARBA00022729"/>
    </source>
</evidence>
<keyword evidence="9" id="KW-0325">Glycoprotein</keyword>
<keyword evidence="16" id="KW-1185">Reference proteome</keyword>
<feature type="transmembrane region" description="Helical" evidence="11">
    <location>
        <begin position="441"/>
        <end position="461"/>
    </location>
</feature>
<keyword evidence="8" id="KW-0675">Receptor</keyword>
<accession>A0A8D0ADG9</accession>
<evidence type="ECO:0000259" key="13">
    <source>
        <dbReference type="Pfam" id="PF08357"/>
    </source>
</evidence>
<dbReference type="RefSeq" id="XP_031172617.1">
    <property type="nucleotide sequence ID" value="XM_031316757.2"/>
</dbReference>
<keyword evidence="6 11" id="KW-1133">Transmembrane helix</keyword>
<dbReference type="Gene3D" id="3.40.50.11530">
    <property type="match status" value="1"/>
</dbReference>
<evidence type="ECO:0000313" key="15">
    <source>
        <dbReference type="Ensembl" id="ENSSLUP00000053507.1"/>
    </source>
</evidence>
<keyword evidence="7 11" id="KW-0472">Membrane</keyword>
<gene>
    <name evidence="15" type="primary">LOC116062164</name>
</gene>
<feature type="domain" description="Interleukin-17 receptor C/E N-terminal" evidence="14">
    <location>
        <begin position="215"/>
        <end position="423"/>
    </location>
</feature>
<dbReference type="GO" id="GO:0030368">
    <property type="term" value="F:interleukin-17 receptor activity"/>
    <property type="evidence" value="ECO:0007669"/>
    <property type="project" value="InterPro"/>
</dbReference>
<dbReference type="InterPro" id="IPR039465">
    <property type="entry name" value="IL-17_rcpt-like"/>
</dbReference>
<evidence type="ECO:0000313" key="16">
    <source>
        <dbReference type="Proteomes" id="UP000694568"/>
    </source>
</evidence>
<dbReference type="Pfam" id="PF08357">
    <property type="entry name" value="SEFIR"/>
    <property type="match status" value="1"/>
</dbReference>
<sequence>MRTFAIFNVLAFITVVVSPLLLECTTTCRMGNQNDYVEGDCPVKLTSVQDSKGFYSERVTAHVWIKSSDFCETPKITIQKHSQQLPKSEIIKPIMKKRKKQCHDEKNPGETRVKCNASFALWELEHDCNEIVANSVVSVSYNTTSTSCSVSYTVPDPKPDFNLSVNLSSKSISVTVEPGDKVYAKWCYQKSEVNCIGGAHSPQITIDPSQVRSALLNISYLLPCVCVQVYYTHTDSLRHTKCPFQSENLEDVRDVWLSSEVTLYESNLKWSSECPASDLRISASLCWRQHEHLCTPELNSTLVKEKEDGPDLIYNTSAVDKHPQMCVQFSLQGSHHISCPFQADMSSWEVYIRPGRLSVFLYLTSFVPAKFSAQLCVLNKRGCTPMGQVHSVTMEGTTTETRINVPLHFLAEKPCVQVWRSDPALHGRRILCPDYTHNRCGMYAVAVLVFVVIVALLGFFIHRLTKSGAAGWLCIQEPVLLVCSSEQSADVSAVCALASILQGELSAKVHMALWAQSSQTQTGTGVADLGPLPWLYGQWEAVRKAQGKVLIIWSPEATKTYEKWREERANIDKNERKEEDYSKVEVRHDKIIVERDEDLKLIGRRLDKCNKEKAVGKKGCTRLCDDKDWYTQRESSTVTVPVFTAALTCLEGALQECKGQGVALVYFQGLCHSRDIPKAFRGVHRYCLPQDFRGLIQELGGMRRQTQTGELRWNCWPRLLSKVLSLWLAQQLAQRLQTLLPQTQGKKMQELSVTSSLKMMSDKTQSRLKLPLAANMERPGTVQEHEPLHVMPWREEKLSSHVSSV</sequence>
<evidence type="ECO:0000256" key="6">
    <source>
        <dbReference type="ARBA" id="ARBA00022989"/>
    </source>
</evidence>
<comment type="subcellular location">
    <subcellularLocation>
        <location evidence="1">Cell membrane</location>
        <topology evidence="1">Single-pass membrane protein</topology>
    </subcellularLocation>
    <subcellularLocation>
        <location evidence="2">Membrane</location>
        <topology evidence="2">Single-pass type I membrane protein</topology>
    </subcellularLocation>
</comment>
<dbReference type="AlphaFoldDB" id="A0A8D0ADG9"/>
<feature type="domain" description="SEFIR" evidence="13">
    <location>
        <begin position="478"/>
        <end position="699"/>
    </location>
</feature>
<dbReference type="OrthoDB" id="9894203at2759"/>
<dbReference type="PANTHER" id="PTHR15583">
    <property type="entry name" value="INTERLEUKIN-17 RECEPTOR"/>
    <property type="match status" value="1"/>
</dbReference>
<dbReference type="GeneID" id="116062164"/>
<evidence type="ECO:0000256" key="2">
    <source>
        <dbReference type="ARBA" id="ARBA00004479"/>
    </source>
</evidence>
<evidence type="ECO:0000259" key="14">
    <source>
        <dbReference type="Pfam" id="PF15037"/>
    </source>
</evidence>
<proteinExistence type="predicted"/>